<gene>
    <name evidence="1" type="ORF">EZS28_040379</name>
</gene>
<protein>
    <submittedName>
        <fullName evidence="1">Uncharacterized protein</fullName>
    </submittedName>
</protein>
<dbReference type="Proteomes" id="UP000324800">
    <property type="component" value="Unassembled WGS sequence"/>
</dbReference>
<reference evidence="1 2" key="1">
    <citation type="submission" date="2019-03" db="EMBL/GenBank/DDBJ databases">
        <title>Single cell metagenomics reveals metabolic interactions within the superorganism composed of flagellate Streblomastix strix and complex community of Bacteroidetes bacteria on its surface.</title>
        <authorList>
            <person name="Treitli S.C."/>
            <person name="Kolisko M."/>
            <person name="Husnik F."/>
            <person name="Keeling P."/>
            <person name="Hampl V."/>
        </authorList>
    </citation>
    <scope>NUCLEOTIDE SEQUENCE [LARGE SCALE GENOMIC DNA]</scope>
    <source>
        <strain evidence="1">ST1C</strain>
    </source>
</reference>
<accession>A0A5J4U0Y1</accession>
<dbReference type="EMBL" id="SNRW01022074">
    <property type="protein sequence ID" value="KAA6364094.1"/>
    <property type="molecule type" value="Genomic_DNA"/>
</dbReference>
<comment type="caution">
    <text evidence="1">The sequence shown here is derived from an EMBL/GenBank/DDBJ whole genome shotgun (WGS) entry which is preliminary data.</text>
</comment>
<feature type="non-terminal residue" evidence="1">
    <location>
        <position position="233"/>
    </location>
</feature>
<proteinExistence type="predicted"/>
<name>A0A5J4U0Y1_9EUKA</name>
<organism evidence="1 2">
    <name type="scientific">Streblomastix strix</name>
    <dbReference type="NCBI Taxonomy" id="222440"/>
    <lineage>
        <taxon>Eukaryota</taxon>
        <taxon>Metamonada</taxon>
        <taxon>Preaxostyla</taxon>
        <taxon>Oxymonadida</taxon>
        <taxon>Streblomastigidae</taxon>
        <taxon>Streblomastix</taxon>
    </lineage>
</organism>
<evidence type="ECO:0000313" key="1">
    <source>
        <dbReference type="EMBL" id="KAA6364094.1"/>
    </source>
</evidence>
<sequence>MVKDSAHFTEDGALLLLKADKTELMDYVDLTSARTITGQKQFNSNVRAAAFMKTDKNDISVLLVGGGDMLVSSLVSQLQLQDVRDIASGKSKGYVFATTDEMNTWMEDYENVAKLVIGDNLYIVDKQVVDYWWDGTDLKLLETELPDMSKVVTTLGTTTGGGNAISDLSFSGNTLIPAKNTIFVTTGFDQSIIGIKTFTSTIISIGIQVQNNDNLSVVQTGGGVKAIWNINAS</sequence>
<dbReference type="AlphaFoldDB" id="A0A5J4U0Y1"/>
<evidence type="ECO:0000313" key="2">
    <source>
        <dbReference type="Proteomes" id="UP000324800"/>
    </source>
</evidence>